<comment type="caution">
    <text evidence="13">The sequence shown here is derived from an EMBL/GenBank/DDBJ whole genome shotgun (WGS) entry which is preliminary data.</text>
</comment>
<keyword evidence="7" id="KW-1015">Disulfide bond</keyword>
<comment type="caution">
    <text evidence="10">Lacks conserved residue(s) required for the propagation of feature annotation.</text>
</comment>
<comment type="function">
    <text evidence="9 10">Catalyzes the 2-thiolation of uridine at the wobble position (U34) of tRNA, leading to the formation of s(2)U34.</text>
</comment>
<evidence type="ECO:0000256" key="2">
    <source>
        <dbReference type="ARBA" id="ARBA00022679"/>
    </source>
</evidence>
<dbReference type="InterPro" id="IPR004506">
    <property type="entry name" value="MnmA-like"/>
</dbReference>
<feature type="binding site" evidence="10">
    <location>
        <position position="34"/>
    </location>
    <ligand>
        <name>ATP</name>
        <dbReference type="ChEBI" id="CHEBI:30616"/>
    </ligand>
</feature>
<name>A0A9D1INI7_9FIRM</name>
<dbReference type="Gene3D" id="3.40.50.620">
    <property type="entry name" value="HUPs"/>
    <property type="match status" value="1"/>
</dbReference>
<feature type="domain" description="tRNA-specific 2-thiouridylase MnmA-like central" evidence="12">
    <location>
        <begin position="188"/>
        <end position="252"/>
    </location>
</feature>
<reference evidence="13" key="2">
    <citation type="journal article" date="2021" name="PeerJ">
        <title>Extensive microbial diversity within the chicken gut microbiome revealed by metagenomics and culture.</title>
        <authorList>
            <person name="Gilroy R."/>
            <person name="Ravi A."/>
            <person name="Getino M."/>
            <person name="Pursley I."/>
            <person name="Horton D.L."/>
            <person name="Alikhan N.F."/>
            <person name="Baker D."/>
            <person name="Gharbi K."/>
            <person name="Hall N."/>
            <person name="Watson M."/>
            <person name="Adriaenssens E.M."/>
            <person name="Foster-Nyarko E."/>
            <person name="Jarju S."/>
            <person name="Secka A."/>
            <person name="Antonio M."/>
            <person name="Oren A."/>
            <person name="Chaudhuri R.R."/>
            <person name="La Ragione R."/>
            <person name="Hildebrand F."/>
            <person name="Pallen M.J."/>
        </authorList>
    </citation>
    <scope>NUCLEOTIDE SEQUENCE</scope>
    <source>
        <strain evidence="13">CHK193-30670</strain>
    </source>
</reference>
<dbReference type="GO" id="GO:0005737">
    <property type="term" value="C:cytoplasm"/>
    <property type="evidence" value="ECO:0007669"/>
    <property type="project" value="UniProtKB-SubCell"/>
</dbReference>
<comment type="catalytic activity">
    <reaction evidence="8 10">
        <text>S-sulfanyl-L-cysteinyl-[protein] + uridine(34) in tRNA + AH2 + ATP = 2-thiouridine(34) in tRNA + L-cysteinyl-[protein] + A + AMP + diphosphate + H(+)</text>
        <dbReference type="Rhea" id="RHEA:47032"/>
        <dbReference type="Rhea" id="RHEA-COMP:10131"/>
        <dbReference type="Rhea" id="RHEA-COMP:11726"/>
        <dbReference type="Rhea" id="RHEA-COMP:11727"/>
        <dbReference type="Rhea" id="RHEA-COMP:11728"/>
        <dbReference type="ChEBI" id="CHEBI:13193"/>
        <dbReference type="ChEBI" id="CHEBI:15378"/>
        <dbReference type="ChEBI" id="CHEBI:17499"/>
        <dbReference type="ChEBI" id="CHEBI:29950"/>
        <dbReference type="ChEBI" id="CHEBI:30616"/>
        <dbReference type="ChEBI" id="CHEBI:33019"/>
        <dbReference type="ChEBI" id="CHEBI:61963"/>
        <dbReference type="ChEBI" id="CHEBI:65315"/>
        <dbReference type="ChEBI" id="CHEBI:87170"/>
        <dbReference type="ChEBI" id="CHEBI:456215"/>
        <dbReference type="EC" id="2.8.1.13"/>
    </reaction>
</comment>
<evidence type="ECO:0000256" key="8">
    <source>
        <dbReference type="ARBA" id="ARBA00051542"/>
    </source>
</evidence>
<evidence type="ECO:0000256" key="1">
    <source>
        <dbReference type="ARBA" id="ARBA00022555"/>
    </source>
</evidence>
<dbReference type="FunFam" id="2.30.30.280:FF:000001">
    <property type="entry name" value="tRNA-specific 2-thiouridylase MnmA"/>
    <property type="match status" value="1"/>
</dbReference>
<dbReference type="InterPro" id="IPR046885">
    <property type="entry name" value="MnmA-like_C"/>
</dbReference>
<dbReference type="InterPro" id="IPR014729">
    <property type="entry name" value="Rossmann-like_a/b/a_fold"/>
</dbReference>
<evidence type="ECO:0000256" key="3">
    <source>
        <dbReference type="ARBA" id="ARBA00022694"/>
    </source>
</evidence>
<reference evidence="13" key="1">
    <citation type="submission" date="2020-10" db="EMBL/GenBank/DDBJ databases">
        <authorList>
            <person name="Gilroy R."/>
        </authorList>
    </citation>
    <scope>NUCLEOTIDE SEQUENCE</scope>
    <source>
        <strain evidence="13">CHK193-30670</strain>
    </source>
</reference>
<evidence type="ECO:0000256" key="7">
    <source>
        <dbReference type="ARBA" id="ARBA00023157"/>
    </source>
</evidence>
<dbReference type="PANTHER" id="PTHR11933">
    <property type="entry name" value="TRNA 5-METHYLAMINOMETHYL-2-THIOURIDYLATE -METHYLTRANSFERASE"/>
    <property type="match status" value="1"/>
</dbReference>
<keyword evidence="5 10" id="KW-0067">ATP-binding</keyword>
<dbReference type="EC" id="2.8.1.13" evidence="10"/>
<evidence type="ECO:0000256" key="9">
    <source>
        <dbReference type="ARBA" id="ARBA00056575"/>
    </source>
</evidence>
<keyword evidence="6 10" id="KW-0694">RNA-binding</keyword>
<dbReference type="HAMAP" id="MF_00144">
    <property type="entry name" value="tRNA_thiouridyl_MnmA"/>
    <property type="match status" value="1"/>
</dbReference>
<dbReference type="CDD" id="cd01998">
    <property type="entry name" value="MnmA_TRMU-like"/>
    <property type="match status" value="1"/>
</dbReference>
<dbReference type="GO" id="GO:0103016">
    <property type="term" value="F:tRNA-uridine 2-sulfurtransferase activity"/>
    <property type="evidence" value="ECO:0007669"/>
    <property type="project" value="UniProtKB-EC"/>
</dbReference>
<dbReference type="GO" id="GO:0002143">
    <property type="term" value="P:tRNA wobble position uridine thiolation"/>
    <property type="evidence" value="ECO:0007669"/>
    <property type="project" value="TreeGrafter"/>
</dbReference>
<evidence type="ECO:0000256" key="4">
    <source>
        <dbReference type="ARBA" id="ARBA00022741"/>
    </source>
</evidence>
<dbReference type="InterPro" id="IPR023382">
    <property type="entry name" value="MnmA-like_central_sf"/>
</dbReference>
<accession>A0A9D1INI7</accession>
<evidence type="ECO:0000256" key="10">
    <source>
        <dbReference type="HAMAP-Rule" id="MF_00144"/>
    </source>
</evidence>
<dbReference type="GO" id="GO:0000049">
    <property type="term" value="F:tRNA binding"/>
    <property type="evidence" value="ECO:0007669"/>
    <property type="project" value="UniProtKB-KW"/>
</dbReference>
<keyword evidence="1 10" id="KW-0820">tRNA-binding</keyword>
<feature type="binding site" evidence="10">
    <location>
        <begin position="8"/>
        <end position="15"/>
    </location>
    <ligand>
        <name>ATP</name>
        <dbReference type="ChEBI" id="CHEBI:30616"/>
    </ligand>
</feature>
<dbReference type="Proteomes" id="UP000824074">
    <property type="component" value="Unassembled WGS sequence"/>
</dbReference>
<evidence type="ECO:0000256" key="6">
    <source>
        <dbReference type="ARBA" id="ARBA00022884"/>
    </source>
</evidence>
<organism evidence="13 14">
    <name type="scientific">Candidatus Aphodocola excrementigallinarum</name>
    <dbReference type="NCBI Taxonomy" id="2840670"/>
    <lineage>
        <taxon>Bacteria</taxon>
        <taxon>Bacillati</taxon>
        <taxon>Bacillota</taxon>
        <taxon>Bacilli</taxon>
        <taxon>Candidatus Aphodocola</taxon>
    </lineage>
</organism>
<sequence length="347" mass="38862">MNKKVVVGISGGVDSAVAAVLLKNKGYEVIGITFVFTDDFDSKDAKLVCEKLGIEHHVIDYKKEFKEKVIDKFISDYKKGITPNPCIMCNRYVKFKFLYDASVKFNADYIATGHYAKVIDNHLYKSSDLNKDQTYFLCELTKEELSKVLFPLEGIEKDEVRKIASDAGLINANKKDSTDVCFITSNFKNYINDAIKDNKGDVIDITSMKKIGEHNGLSRFTIGQRKGLNIGGASDRMFVVGKDMDKNILYVAGGSNTDYLLSDSCVLDNVNLFNDGIKSDNLTAKFRYRQTEVPVKVEKTNDKLLVKYDNVKSVTPGQICAIYKGDECIGGGIILEVMKDGKKLWYL</sequence>
<feature type="region of interest" description="Interaction with tRNA" evidence="10">
    <location>
        <begin position="131"/>
        <end position="133"/>
    </location>
</feature>
<dbReference type="Gene3D" id="2.30.30.280">
    <property type="entry name" value="Adenine nucleotide alpha hydrolases-like domains"/>
    <property type="match status" value="1"/>
</dbReference>
<evidence type="ECO:0000259" key="12">
    <source>
        <dbReference type="Pfam" id="PF20259"/>
    </source>
</evidence>
<dbReference type="NCBIfam" id="TIGR00420">
    <property type="entry name" value="trmU"/>
    <property type="match status" value="1"/>
</dbReference>
<proteinExistence type="inferred from homology"/>
<dbReference type="InterPro" id="IPR046884">
    <property type="entry name" value="MnmA-like_central"/>
</dbReference>
<feature type="site" description="Interaction with tRNA" evidence="10">
    <location>
        <position position="318"/>
    </location>
</feature>
<dbReference type="EMBL" id="DVMT01000037">
    <property type="protein sequence ID" value="HIU40383.1"/>
    <property type="molecule type" value="Genomic_DNA"/>
</dbReference>
<comment type="subcellular location">
    <subcellularLocation>
        <location evidence="10">Cytoplasm</location>
    </subcellularLocation>
</comment>
<evidence type="ECO:0000259" key="11">
    <source>
        <dbReference type="Pfam" id="PF20258"/>
    </source>
</evidence>
<dbReference type="Pfam" id="PF03054">
    <property type="entry name" value="tRNA_Me_trans"/>
    <property type="match status" value="1"/>
</dbReference>
<feature type="active site" description="Cysteine persulfide intermediate" evidence="10">
    <location>
        <position position="181"/>
    </location>
</feature>
<comment type="similarity">
    <text evidence="10">Belongs to the MnmA/TRMU family.</text>
</comment>
<evidence type="ECO:0000313" key="14">
    <source>
        <dbReference type="Proteomes" id="UP000824074"/>
    </source>
</evidence>
<dbReference type="Pfam" id="PF20258">
    <property type="entry name" value="tRNA_Me_trans_C"/>
    <property type="match status" value="1"/>
</dbReference>
<keyword evidence="4 10" id="KW-0547">Nucleotide-binding</keyword>
<evidence type="ECO:0000313" key="13">
    <source>
        <dbReference type="EMBL" id="HIU40383.1"/>
    </source>
</evidence>
<gene>
    <name evidence="10 13" type="primary">mnmA</name>
    <name evidence="13" type="ORF">IAB68_03700</name>
</gene>
<dbReference type="PANTHER" id="PTHR11933:SF5">
    <property type="entry name" value="MITOCHONDRIAL TRNA-SPECIFIC 2-THIOURIDYLASE 1"/>
    <property type="match status" value="1"/>
</dbReference>
<feature type="active site" description="Nucleophile" evidence="10">
    <location>
        <position position="89"/>
    </location>
</feature>
<dbReference type="Pfam" id="PF20259">
    <property type="entry name" value="tRNA_Me_trans_M"/>
    <property type="match status" value="1"/>
</dbReference>
<feature type="domain" description="tRNA-specific 2-thiouridylase MnmA-like C-terminal" evidence="11">
    <location>
        <begin position="263"/>
        <end position="334"/>
    </location>
</feature>
<evidence type="ECO:0000256" key="5">
    <source>
        <dbReference type="ARBA" id="ARBA00022840"/>
    </source>
</evidence>
<feature type="site" description="Interaction with tRNA" evidence="10">
    <location>
        <position position="114"/>
    </location>
</feature>
<feature type="region of interest" description="Interaction with tRNA" evidence="10">
    <location>
        <begin position="287"/>
        <end position="288"/>
    </location>
</feature>
<dbReference type="GO" id="GO:0005524">
    <property type="term" value="F:ATP binding"/>
    <property type="evidence" value="ECO:0007669"/>
    <property type="project" value="UniProtKB-KW"/>
</dbReference>
<dbReference type="Gene3D" id="2.40.30.10">
    <property type="entry name" value="Translation factors"/>
    <property type="match status" value="1"/>
</dbReference>
<feature type="binding site" evidence="10">
    <location>
        <position position="113"/>
    </location>
    <ligand>
        <name>ATP</name>
        <dbReference type="ChEBI" id="CHEBI:30616"/>
    </ligand>
</feature>
<keyword evidence="2 10" id="KW-0808">Transferase</keyword>
<protein>
    <recommendedName>
        <fullName evidence="10">tRNA-specific 2-thiouridylase MnmA</fullName>
        <ecNumber evidence="10">2.8.1.13</ecNumber>
    </recommendedName>
</protein>
<keyword evidence="3 10" id="KW-0819">tRNA processing</keyword>
<dbReference type="SUPFAM" id="SSF52402">
    <property type="entry name" value="Adenine nucleotide alpha hydrolases-like"/>
    <property type="match status" value="1"/>
</dbReference>
<dbReference type="NCBIfam" id="NF001138">
    <property type="entry name" value="PRK00143.1"/>
    <property type="match status" value="1"/>
</dbReference>
<dbReference type="AlphaFoldDB" id="A0A9D1INI7"/>
<keyword evidence="10" id="KW-0963">Cytoplasm</keyword>